<evidence type="ECO:0000256" key="3">
    <source>
        <dbReference type="ARBA" id="ARBA00064542"/>
    </source>
</evidence>
<dbReference type="GO" id="GO:0003735">
    <property type="term" value="F:structural constituent of ribosome"/>
    <property type="evidence" value="ECO:0007669"/>
    <property type="project" value="InterPro"/>
</dbReference>
<dbReference type="InterPro" id="IPR009068">
    <property type="entry name" value="uS15_NS1_RNA-bd_sf"/>
</dbReference>
<evidence type="ECO:0000256" key="4">
    <source>
        <dbReference type="HAMAP-Rule" id="MF_01343"/>
    </source>
</evidence>
<dbReference type="SUPFAM" id="SSF47060">
    <property type="entry name" value="S15/NS1 RNA-binding domain"/>
    <property type="match status" value="1"/>
</dbReference>
<comment type="function">
    <text evidence="4">Forms an intersubunit bridge (bridge B4) with the 23S rRNA of the 50S subunit in the ribosome.</text>
</comment>
<reference evidence="6 7" key="1">
    <citation type="journal article" date="2014" name="Genome Announc.">
        <title>Complete Genome Sequence of Ehrlichia muris Strain AS145T, a Model Monocytotropic Ehrlichia Strain.</title>
        <authorList>
            <person name="Thirumalapura N.R."/>
            <person name="Qin X."/>
            <person name="Kuriakose J.A."/>
            <person name="Walker D.H."/>
        </authorList>
    </citation>
    <scope>NUCLEOTIDE SEQUENCE [LARGE SCALE GENOMIC DNA]</scope>
    <source>
        <strain evidence="7">AS154</strain>
    </source>
</reference>
<dbReference type="RefSeq" id="WP_024071972.1">
    <property type="nucleotide sequence ID" value="NC_023063.1"/>
</dbReference>
<dbReference type="InterPro" id="IPR005290">
    <property type="entry name" value="Ribosomal_uS15_bac-type"/>
</dbReference>
<evidence type="ECO:0000256" key="2">
    <source>
        <dbReference type="ARBA" id="ARBA00023274"/>
    </source>
</evidence>
<dbReference type="NCBIfam" id="TIGR00952">
    <property type="entry name" value="S15_bact"/>
    <property type="match status" value="1"/>
</dbReference>
<dbReference type="EMBL" id="CP006917">
    <property type="protein sequence ID" value="AHC39154.1"/>
    <property type="molecule type" value="Genomic_DNA"/>
</dbReference>
<name>V9R8I9_9RICK</name>
<dbReference type="PANTHER" id="PTHR23321:SF26">
    <property type="entry name" value="SMALL RIBOSOMAL SUBUNIT PROTEIN US15M"/>
    <property type="match status" value="1"/>
</dbReference>
<dbReference type="Proteomes" id="UP000018689">
    <property type="component" value="Chromosome"/>
</dbReference>
<dbReference type="KEGG" id="emr:EMUR_01750"/>
<sequence length="93" mass="11057">MSITSKRKSELISEYCLKKDDTGSSFVQCAILSERIRNLTEHLKIHKKDFHCRRGLMVLVCRRRNVLQYVRKKYGDSEYLALIKRLGIRDIFH</sequence>
<dbReference type="FunFam" id="1.10.287.10:FF:000002">
    <property type="entry name" value="30S ribosomal protein S15"/>
    <property type="match status" value="1"/>
</dbReference>
<evidence type="ECO:0000313" key="7">
    <source>
        <dbReference type="Proteomes" id="UP000018689"/>
    </source>
</evidence>
<comment type="function">
    <text evidence="4">One of the primary rRNA binding proteins, it binds directly to 16S rRNA where it helps nucleate assembly of the platform of the 30S subunit by binding and bridging several RNA helices of the 16S rRNA.</text>
</comment>
<comment type="subunit">
    <text evidence="3 4">Part of the 30S ribosomal subunit. Forms a bridge to the 50S subunit in the 70S ribosome, contacting the 23S rRNA.</text>
</comment>
<keyword evidence="2 4" id="KW-0687">Ribonucleoprotein</keyword>
<dbReference type="PANTHER" id="PTHR23321">
    <property type="entry name" value="RIBOSOMAL PROTEIN S15, BACTERIAL AND ORGANELLAR"/>
    <property type="match status" value="1"/>
</dbReference>
<dbReference type="AlphaFoldDB" id="V9R8I9"/>
<comment type="similarity">
    <text evidence="4 5">Belongs to the universal ribosomal protein uS15 family.</text>
</comment>
<keyword evidence="7" id="KW-1185">Reference proteome</keyword>
<dbReference type="GO" id="GO:0019843">
    <property type="term" value="F:rRNA binding"/>
    <property type="evidence" value="ECO:0007669"/>
    <property type="project" value="UniProtKB-UniRule"/>
</dbReference>
<dbReference type="Pfam" id="PF00312">
    <property type="entry name" value="Ribosomal_S15"/>
    <property type="match status" value="1"/>
</dbReference>
<dbReference type="Gene3D" id="1.10.287.10">
    <property type="entry name" value="S15/NS1, RNA-binding"/>
    <property type="match status" value="1"/>
</dbReference>
<accession>V9R8I9</accession>
<dbReference type="InterPro" id="IPR000589">
    <property type="entry name" value="Ribosomal_uS15"/>
</dbReference>
<evidence type="ECO:0000256" key="5">
    <source>
        <dbReference type="RuleBase" id="RU003919"/>
    </source>
</evidence>
<dbReference type="SMART" id="SM01387">
    <property type="entry name" value="Ribosomal_S15"/>
    <property type="match status" value="1"/>
</dbReference>
<dbReference type="PATRIC" id="fig|1423892.3.peg.356"/>
<proteinExistence type="inferred from homology"/>
<dbReference type="Gene3D" id="6.10.250.3130">
    <property type="match status" value="1"/>
</dbReference>
<dbReference type="GO" id="GO:0022627">
    <property type="term" value="C:cytosolic small ribosomal subunit"/>
    <property type="evidence" value="ECO:0007669"/>
    <property type="project" value="TreeGrafter"/>
</dbReference>
<dbReference type="HAMAP" id="MF_01343_B">
    <property type="entry name" value="Ribosomal_uS15_B"/>
    <property type="match status" value="1"/>
</dbReference>
<keyword evidence="1 4" id="KW-0689">Ribosomal protein</keyword>
<dbReference type="GO" id="GO:0006412">
    <property type="term" value="P:translation"/>
    <property type="evidence" value="ECO:0007669"/>
    <property type="project" value="UniProtKB-UniRule"/>
</dbReference>
<dbReference type="HOGENOM" id="CLU_148518_0_0_5"/>
<dbReference type="STRING" id="1423892.EMUR_01750"/>
<evidence type="ECO:0000313" key="6">
    <source>
        <dbReference type="EMBL" id="AHC39154.1"/>
    </source>
</evidence>
<keyword evidence="4" id="KW-0699">rRNA-binding</keyword>
<dbReference type="CDD" id="cd00353">
    <property type="entry name" value="Ribosomal_S15p_S13e"/>
    <property type="match status" value="1"/>
</dbReference>
<organism evidence="6 7">
    <name type="scientific">Ehrlichia muris AS145</name>
    <dbReference type="NCBI Taxonomy" id="1423892"/>
    <lineage>
        <taxon>Bacteria</taxon>
        <taxon>Pseudomonadati</taxon>
        <taxon>Pseudomonadota</taxon>
        <taxon>Alphaproteobacteria</taxon>
        <taxon>Rickettsiales</taxon>
        <taxon>Anaplasmataceae</taxon>
        <taxon>Ehrlichia</taxon>
    </lineage>
</organism>
<keyword evidence="4" id="KW-0694">RNA-binding</keyword>
<evidence type="ECO:0000256" key="1">
    <source>
        <dbReference type="ARBA" id="ARBA00022980"/>
    </source>
</evidence>
<protein>
    <recommendedName>
        <fullName evidence="4">Small ribosomal subunit protein uS15</fullName>
    </recommendedName>
</protein>
<gene>
    <name evidence="4" type="primary">rpsO</name>
    <name evidence="6" type="ORF">EMUR_01750</name>
</gene>
<dbReference type="OrthoDB" id="9799262at2"/>